<keyword evidence="3" id="KW-0411">Iron-sulfur</keyword>
<accession>A0A810Q8F3</accession>
<gene>
    <name evidence="5" type="ORF">MM50RIKEN_23150</name>
</gene>
<evidence type="ECO:0000256" key="1">
    <source>
        <dbReference type="ARBA" id="ARBA00022723"/>
    </source>
</evidence>
<dbReference type="AlphaFoldDB" id="A0A810Q8F3"/>
<dbReference type="Pfam" id="PF14697">
    <property type="entry name" value="Fer4_21"/>
    <property type="match status" value="1"/>
</dbReference>
<evidence type="ECO:0000256" key="2">
    <source>
        <dbReference type="ARBA" id="ARBA00023004"/>
    </source>
</evidence>
<evidence type="ECO:0000313" key="6">
    <source>
        <dbReference type="Proteomes" id="UP000681035"/>
    </source>
</evidence>
<dbReference type="KEGG" id="vcop:MM50RIKEN_23150"/>
<sequence length="77" mass="8631">MYDPAHPFGKKRYDRAIIDPVSCTGCGYCTMFCVMDCILLQPDGFYTVDLDRCIGCRSCKVNCPFEAVIILPPKEDA</sequence>
<dbReference type="PROSITE" id="PS51379">
    <property type="entry name" value="4FE4S_FER_2"/>
    <property type="match status" value="2"/>
</dbReference>
<dbReference type="GO" id="GO:0046872">
    <property type="term" value="F:metal ion binding"/>
    <property type="evidence" value="ECO:0007669"/>
    <property type="project" value="UniProtKB-KW"/>
</dbReference>
<dbReference type="Gene3D" id="3.30.70.20">
    <property type="match status" value="1"/>
</dbReference>
<dbReference type="PROSITE" id="PS00198">
    <property type="entry name" value="4FE4S_FER_1"/>
    <property type="match status" value="1"/>
</dbReference>
<keyword evidence="1" id="KW-0479">Metal-binding</keyword>
<keyword evidence="6" id="KW-1185">Reference proteome</keyword>
<keyword evidence="2" id="KW-0408">Iron</keyword>
<dbReference type="GO" id="GO:0051536">
    <property type="term" value="F:iron-sulfur cluster binding"/>
    <property type="evidence" value="ECO:0007669"/>
    <property type="project" value="UniProtKB-KW"/>
</dbReference>
<evidence type="ECO:0000259" key="4">
    <source>
        <dbReference type="PROSITE" id="PS51379"/>
    </source>
</evidence>
<reference evidence="5" key="1">
    <citation type="submission" date="2020-09" db="EMBL/GenBank/DDBJ databases">
        <title>New species isolated from human feces.</title>
        <authorList>
            <person name="Kitahara M."/>
            <person name="Shigeno Y."/>
            <person name="Shime M."/>
            <person name="Matsumoto Y."/>
            <person name="Nakamura S."/>
            <person name="Motooka D."/>
            <person name="Fukuoka S."/>
            <person name="Nishikawa H."/>
            <person name="Benno Y."/>
        </authorList>
    </citation>
    <scope>NUCLEOTIDE SEQUENCE</scope>
    <source>
        <strain evidence="5">MM50</strain>
    </source>
</reference>
<name>A0A810Q8F3_9FIRM</name>
<protein>
    <recommendedName>
        <fullName evidence="4">4Fe-4S ferredoxin-type domain-containing protein</fullName>
    </recommendedName>
</protein>
<dbReference type="RefSeq" id="WP_021857798.1">
    <property type="nucleotide sequence ID" value="NZ_AP023418.1"/>
</dbReference>
<dbReference type="Proteomes" id="UP000681035">
    <property type="component" value="Chromosome"/>
</dbReference>
<proteinExistence type="predicted"/>
<dbReference type="InterPro" id="IPR017896">
    <property type="entry name" value="4Fe4S_Fe-S-bd"/>
</dbReference>
<dbReference type="EMBL" id="AP023418">
    <property type="protein sequence ID" value="BCK82552.1"/>
    <property type="molecule type" value="Genomic_DNA"/>
</dbReference>
<dbReference type="SUPFAM" id="SSF54862">
    <property type="entry name" value="4Fe-4S ferredoxins"/>
    <property type="match status" value="1"/>
</dbReference>
<dbReference type="InterPro" id="IPR017900">
    <property type="entry name" value="4Fe4S_Fe_S_CS"/>
</dbReference>
<feature type="domain" description="4Fe-4S ferredoxin-type" evidence="4">
    <location>
        <begin position="14"/>
        <end position="43"/>
    </location>
</feature>
<evidence type="ECO:0000313" key="5">
    <source>
        <dbReference type="EMBL" id="BCK82552.1"/>
    </source>
</evidence>
<feature type="domain" description="4Fe-4S ferredoxin-type" evidence="4">
    <location>
        <begin position="44"/>
        <end position="73"/>
    </location>
</feature>
<evidence type="ECO:0000256" key="3">
    <source>
        <dbReference type="ARBA" id="ARBA00023014"/>
    </source>
</evidence>
<organism evidence="5 6">
    <name type="scientific">Vescimonas coprocola</name>
    <dbReference type="NCBI Taxonomy" id="2714355"/>
    <lineage>
        <taxon>Bacteria</taxon>
        <taxon>Bacillati</taxon>
        <taxon>Bacillota</taxon>
        <taxon>Clostridia</taxon>
        <taxon>Eubacteriales</taxon>
        <taxon>Oscillospiraceae</taxon>
        <taxon>Vescimonas</taxon>
    </lineage>
</organism>